<sequence length="403" mass="47440">MSFFGDISNEEFKRQALVIKNSQSSAWDALNLNEYCRNMSYGGNKKDIKYIEEKISKYLASPLLDNFTNIDNIDLQGSTIATNILLMPNADINYIIASMFKDKINCIADIAYIEESIAKQEQLIASFENKVARLLQLTEELDIILSVQCPKYKSQSSIIIQFIDKEFHEFLYLDEDVKSYLHNIKSKIKSGIIYGNTNRSNTVERRYIFNKSFLPIDKIIDKYYKNIHLQLVNHICNKITKINIILNLRGIQIEDAEIIYLRDIIYLQDTDSADNYITYLHRMDAFITQWHKKDLDCPLYKFYKNKSIILSYIDLSEYKDFLLKHIIKIDIYSYWDTYFRDIEFYQMAIILIANKIHYDILCKKYEIAPYEDGGISFLLESFSDESFNIFSKEVESDFALLRL</sequence>
<name>A0A6C0I019_9ZZZZ</name>
<proteinExistence type="predicted"/>
<evidence type="ECO:0000313" key="1">
    <source>
        <dbReference type="EMBL" id="QHT86351.1"/>
    </source>
</evidence>
<protein>
    <submittedName>
        <fullName evidence="1">Uncharacterized protein</fullName>
    </submittedName>
</protein>
<accession>A0A6C0I019</accession>
<dbReference type="EMBL" id="MN740067">
    <property type="protein sequence ID" value="QHT86351.1"/>
    <property type="molecule type" value="Genomic_DNA"/>
</dbReference>
<dbReference type="AlphaFoldDB" id="A0A6C0I019"/>
<organism evidence="1">
    <name type="scientific">viral metagenome</name>
    <dbReference type="NCBI Taxonomy" id="1070528"/>
    <lineage>
        <taxon>unclassified sequences</taxon>
        <taxon>metagenomes</taxon>
        <taxon>organismal metagenomes</taxon>
    </lineage>
</organism>
<reference evidence="1" key="1">
    <citation type="journal article" date="2020" name="Nature">
        <title>Giant virus diversity and host interactions through global metagenomics.</title>
        <authorList>
            <person name="Schulz F."/>
            <person name="Roux S."/>
            <person name="Paez-Espino D."/>
            <person name="Jungbluth S."/>
            <person name="Walsh D.A."/>
            <person name="Denef V.J."/>
            <person name="McMahon K.D."/>
            <person name="Konstantinidis K.T."/>
            <person name="Eloe-Fadrosh E.A."/>
            <person name="Kyrpides N.C."/>
            <person name="Woyke T."/>
        </authorList>
    </citation>
    <scope>NUCLEOTIDE SEQUENCE</scope>
    <source>
        <strain evidence="1">GVMAG-M-3300023184-186</strain>
    </source>
</reference>